<name>A0AA38GW94_TAXCH</name>
<evidence type="ECO:0000256" key="2">
    <source>
        <dbReference type="ARBA" id="ARBA00022801"/>
    </source>
</evidence>
<dbReference type="GO" id="GO:0004445">
    <property type="term" value="F:inositol-polyphosphate 5-phosphatase activity"/>
    <property type="evidence" value="ECO:0007669"/>
    <property type="project" value="InterPro"/>
</dbReference>
<dbReference type="AlphaFoldDB" id="A0AA38GW94"/>
<dbReference type="InterPro" id="IPR000300">
    <property type="entry name" value="IPPc"/>
</dbReference>
<protein>
    <recommendedName>
        <fullName evidence="4">Inositol polyphosphate-related phosphatase domain-containing protein</fullName>
    </recommendedName>
</protein>
<dbReference type="Pfam" id="PF22669">
    <property type="entry name" value="Exo_endo_phos2"/>
    <property type="match status" value="2"/>
</dbReference>
<dbReference type="OMA" id="WVKSEVR"/>
<evidence type="ECO:0000259" key="4">
    <source>
        <dbReference type="SMART" id="SM00128"/>
    </source>
</evidence>
<dbReference type="GO" id="GO:0034485">
    <property type="term" value="F:phosphatidylinositol-3,4,5-trisphosphate 5-phosphatase activity"/>
    <property type="evidence" value="ECO:0007669"/>
    <property type="project" value="TreeGrafter"/>
</dbReference>
<proteinExistence type="inferred from homology"/>
<dbReference type="GO" id="GO:0046856">
    <property type="term" value="P:phosphatidylinositol dephosphorylation"/>
    <property type="evidence" value="ECO:0007669"/>
    <property type="project" value="InterPro"/>
</dbReference>
<accession>A0AA38GW94</accession>
<dbReference type="InterPro" id="IPR036691">
    <property type="entry name" value="Endo/exonu/phosph_ase_sf"/>
</dbReference>
<organism evidence="5 6">
    <name type="scientific">Taxus chinensis</name>
    <name type="common">Chinese yew</name>
    <name type="synonym">Taxus wallichiana var. chinensis</name>
    <dbReference type="NCBI Taxonomy" id="29808"/>
    <lineage>
        <taxon>Eukaryota</taxon>
        <taxon>Viridiplantae</taxon>
        <taxon>Streptophyta</taxon>
        <taxon>Embryophyta</taxon>
        <taxon>Tracheophyta</taxon>
        <taxon>Spermatophyta</taxon>
        <taxon>Pinopsida</taxon>
        <taxon>Pinidae</taxon>
        <taxon>Conifers II</taxon>
        <taxon>Cupressales</taxon>
        <taxon>Taxaceae</taxon>
        <taxon>Taxus</taxon>
    </lineage>
</organism>
<dbReference type="Proteomes" id="UP000824469">
    <property type="component" value="Unassembled WGS sequence"/>
</dbReference>
<dbReference type="PANTHER" id="PTHR45666:SF22">
    <property type="entry name" value="TYPE I INOSITOL POLYPHOSPHATE 5-PHOSPHATASE 4"/>
    <property type="match status" value="1"/>
</dbReference>
<comment type="similarity">
    <text evidence="1">Belongs to the inositol polyphosphate 5-phosphatase family.</text>
</comment>
<keyword evidence="6" id="KW-1185">Reference proteome</keyword>
<evidence type="ECO:0000256" key="3">
    <source>
        <dbReference type="SAM" id="MobiDB-lite"/>
    </source>
</evidence>
<dbReference type="EMBL" id="JAHRHJ020000001">
    <property type="protein sequence ID" value="KAH9329591.1"/>
    <property type="molecule type" value="Genomic_DNA"/>
</dbReference>
<feature type="region of interest" description="Disordered" evidence="3">
    <location>
        <begin position="16"/>
        <end position="45"/>
    </location>
</feature>
<sequence>MWPRLMANKWFGLRPKPGGDKFNSDMSETDDEPEPLEKSPRLRRGQSETLWTQCVDNYSYRIFVGTWNVGGKTPEETLDLDEWLNTKESSDIYVIGFQEIVPLKAGKVFGAENSRSADKWDTQIRKALNKNGAAAENASILRSATVPTSAEGEILLDSGHCTNNLDGIDMLKLDDINKWRQKRRYIRIASKQMVGIFITIWVKSEVRCHIRDLKVSSVGCGIMGCLGNKGSVSISMSLHETSFCFVCTHLASGEKESDGIRRNSDVAEILKRTCFPRDSTLDLPQTILGHDRIIWFGDLNYRLTIAESEAKSLIHQKDWNTLQLTDQLKLEKNPGGLFDGWQEGHIDFSPTYKYVANSDEYCGTQEKRRVPA</sequence>
<dbReference type="PANTHER" id="PTHR45666">
    <property type="entry name" value="TYPE IV INOSITOL POLYPHOSPHATE 5-PHOSPHATASE 9"/>
    <property type="match status" value="1"/>
</dbReference>
<dbReference type="SMART" id="SM00128">
    <property type="entry name" value="IPPc"/>
    <property type="match status" value="1"/>
</dbReference>
<feature type="domain" description="Inositol polyphosphate-related phosphatase" evidence="4">
    <location>
        <begin position="58"/>
        <end position="371"/>
    </location>
</feature>
<reference evidence="5 6" key="1">
    <citation type="journal article" date="2021" name="Nat. Plants">
        <title>The Taxus genome provides insights into paclitaxel biosynthesis.</title>
        <authorList>
            <person name="Xiong X."/>
            <person name="Gou J."/>
            <person name="Liao Q."/>
            <person name="Li Y."/>
            <person name="Zhou Q."/>
            <person name="Bi G."/>
            <person name="Li C."/>
            <person name="Du R."/>
            <person name="Wang X."/>
            <person name="Sun T."/>
            <person name="Guo L."/>
            <person name="Liang H."/>
            <person name="Lu P."/>
            <person name="Wu Y."/>
            <person name="Zhang Z."/>
            <person name="Ro D.K."/>
            <person name="Shang Y."/>
            <person name="Huang S."/>
            <person name="Yan J."/>
        </authorList>
    </citation>
    <scope>NUCLEOTIDE SEQUENCE [LARGE SCALE GENOMIC DNA]</scope>
    <source>
        <strain evidence="5">Ta-2019</strain>
    </source>
</reference>
<dbReference type="Gene3D" id="3.60.10.10">
    <property type="entry name" value="Endonuclease/exonuclease/phosphatase"/>
    <property type="match status" value="1"/>
</dbReference>
<evidence type="ECO:0000313" key="6">
    <source>
        <dbReference type="Proteomes" id="UP000824469"/>
    </source>
</evidence>
<gene>
    <name evidence="5" type="ORF">KI387_001699</name>
</gene>
<comment type="caution">
    <text evidence="5">The sequence shown here is derived from an EMBL/GenBank/DDBJ whole genome shotgun (WGS) entry which is preliminary data.</text>
</comment>
<dbReference type="InterPro" id="IPR045849">
    <property type="entry name" value="IP5P_plant"/>
</dbReference>
<feature type="non-terminal residue" evidence="5">
    <location>
        <position position="372"/>
    </location>
</feature>
<keyword evidence="2" id="KW-0378">Hydrolase</keyword>
<evidence type="ECO:0000256" key="1">
    <source>
        <dbReference type="ARBA" id="ARBA00010768"/>
    </source>
</evidence>
<dbReference type="SUPFAM" id="SSF56219">
    <property type="entry name" value="DNase I-like"/>
    <property type="match status" value="1"/>
</dbReference>
<dbReference type="GO" id="GO:0004439">
    <property type="term" value="F:phosphatidylinositol-4,5-bisphosphate 5-phosphatase activity"/>
    <property type="evidence" value="ECO:0007669"/>
    <property type="project" value="TreeGrafter"/>
</dbReference>
<evidence type="ECO:0000313" key="5">
    <source>
        <dbReference type="EMBL" id="KAH9329591.1"/>
    </source>
</evidence>